<reference evidence="5" key="1">
    <citation type="submission" date="2018-09" db="EMBL/GenBank/DDBJ databases">
        <authorList>
            <person name="Zhu H."/>
        </authorList>
    </citation>
    <scope>NUCLEOTIDE SEQUENCE [LARGE SCALE GENOMIC DNA]</scope>
    <source>
        <strain evidence="5">K1R23-30</strain>
    </source>
</reference>
<dbReference type="PRINTS" id="PR00081">
    <property type="entry name" value="GDHRDH"/>
</dbReference>
<dbReference type="GO" id="GO:0016491">
    <property type="term" value="F:oxidoreductase activity"/>
    <property type="evidence" value="ECO:0007669"/>
    <property type="project" value="UniProtKB-KW"/>
</dbReference>
<dbReference type="PANTHER" id="PTHR24321">
    <property type="entry name" value="DEHYDROGENASES, SHORT CHAIN"/>
    <property type="match status" value="1"/>
</dbReference>
<dbReference type="InterPro" id="IPR020904">
    <property type="entry name" value="Sc_DH/Rdtase_CS"/>
</dbReference>
<protein>
    <submittedName>
        <fullName evidence="4">SDR family oxidoreductase</fullName>
    </submittedName>
</protein>
<dbReference type="FunFam" id="3.40.50.720:FF:000084">
    <property type="entry name" value="Short-chain dehydrogenase reductase"/>
    <property type="match status" value="1"/>
</dbReference>
<dbReference type="InterPro" id="IPR057326">
    <property type="entry name" value="KR_dom"/>
</dbReference>
<dbReference type="PANTHER" id="PTHR24321:SF15">
    <property type="entry name" value="OXIDOREDUCTASE UCPA"/>
    <property type="match status" value="1"/>
</dbReference>
<dbReference type="SMART" id="SM00822">
    <property type="entry name" value="PKS_KR"/>
    <property type="match status" value="1"/>
</dbReference>
<feature type="domain" description="Ketoreductase" evidence="3">
    <location>
        <begin position="9"/>
        <end position="186"/>
    </location>
</feature>
<organism evidence="4 5">
    <name type="scientific">Noviherbaspirillum saxi</name>
    <dbReference type="NCBI Taxonomy" id="2320863"/>
    <lineage>
        <taxon>Bacteria</taxon>
        <taxon>Pseudomonadati</taxon>
        <taxon>Pseudomonadota</taxon>
        <taxon>Betaproteobacteria</taxon>
        <taxon>Burkholderiales</taxon>
        <taxon>Oxalobacteraceae</taxon>
        <taxon>Noviherbaspirillum</taxon>
    </lineage>
</organism>
<evidence type="ECO:0000313" key="4">
    <source>
        <dbReference type="EMBL" id="RJF98637.1"/>
    </source>
</evidence>
<comment type="caution">
    <text evidence="4">The sequence shown here is derived from an EMBL/GenBank/DDBJ whole genome shotgun (WGS) entry which is preliminary data.</text>
</comment>
<keyword evidence="2" id="KW-0560">Oxidoreductase</keyword>
<evidence type="ECO:0000313" key="5">
    <source>
        <dbReference type="Proteomes" id="UP000265955"/>
    </source>
</evidence>
<dbReference type="InterPro" id="IPR036291">
    <property type="entry name" value="NAD(P)-bd_dom_sf"/>
</dbReference>
<proteinExistence type="inferred from homology"/>
<keyword evidence="5" id="KW-1185">Reference proteome</keyword>
<evidence type="ECO:0000256" key="2">
    <source>
        <dbReference type="ARBA" id="ARBA00023002"/>
    </source>
</evidence>
<dbReference type="PRINTS" id="PR00080">
    <property type="entry name" value="SDRFAMILY"/>
</dbReference>
<comment type="similarity">
    <text evidence="1">Belongs to the short-chain dehydrogenases/reductases (SDR) family.</text>
</comment>
<sequence>MKMQKFKNKVALITGGANGIGAATANLLAQQGATVIVGDLRPVEDAELMRAAGIEYVKLDVSSESDWKSVVTGVSARHGGLHILVNAAGIEGDVTSGNLERMSLDEWRRVIQVNLDGTFLGCREVMPVMRKQGGGSIVNISSLAAYYPTPYSVAYGASKGAVTQLTKSVALHGSQGGVKVRCNSVHPGLIATRMIDSIAAQLNKGMDAAAANAAQQYFDRVPLGGVGKPEDVASLIAFLASDDAAYITGAEYTVDGGSRLLR</sequence>
<evidence type="ECO:0000259" key="3">
    <source>
        <dbReference type="SMART" id="SM00822"/>
    </source>
</evidence>
<dbReference type="EMBL" id="QYUO01000001">
    <property type="protein sequence ID" value="RJF98637.1"/>
    <property type="molecule type" value="Genomic_DNA"/>
</dbReference>
<dbReference type="PROSITE" id="PS00061">
    <property type="entry name" value="ADH_SHORT"/>
    <property type="match status" value="1"/>
</dbReference>
<dbReference type="Gene3D" id="3.40.50.720">
    <property type="entry name" value="NAD(P)-binding Rossmann-like Domain"/>
    <property type="match status" value="1"/>
</dbReference>
<dbReference type="Proteomes" id="UP000265955">
    <property type="component" value="Unassembled WGS sequence"/>
</dbReference>
<dbReference type="SUPFAM" id="SSF51735">
    <property type="entry name" value="NAD(P)-binding Rossmann-fold domains"/>
    <property type="match status" value="1"/>
</dbReference>
<name>A0A3A3FR13_9BURK</name>
<evidence type="ECO:0000256" key="1">
    <source>
        <dbReference type="ARBA" id="ARBA00006484"/>
    </source>
</evidence>
<dbReference type="InterPro" id="IPR002347">
    <property type="entry name" value="SDR_fam"/>
</dbReference>
<dbReference type="Pfam" id="PF13561">
    <property type="entry name" value="adh_short_C2"/>
    <property type="match status" value="1"/>
</dbReference>
<accession>A0A3A3FR13</accession>
<dbReference type="AlphaFoldDB" id="A0A3A3FR13"/>
<gene>
    <name evidence="4" type="ORF">D3871_09045</name>
</gene>